<dbReference type="GO" id="GO:0055085">
    <property type="term" value="P:transmembrane transport"/>
    <property type="evidence" value="ECO:0007669"/>
    <property type="project" value="InterPro"/>
</dbReference>
<dbReference type="RefSeq" id="WP_116692908.1">
    <property type="nucleotide sequence ID" value="NZ_QEHR01000001.1"/>
</dbReference>
<accession>A0A2U0I7S8</accession>
<evidence type="ECO:0000313" key="3">
    <source>
        <dbReference type="Proteomes" id="UP000245962"/>
    </source>
</evidence>
<organism evidence="2 3">
    <name type="scientific">Marixanthomonas spongiae</name>
    <dbReference type="NCBI Taxonomy" id="2174845"/>
    <lineage>
        <taxon>Bacteria</taxon>
        <taxon>Pseudomonadati</taxon>
        <taxon>Bacteroidota</taxon>
        <taxon>Flavobacteriia</taxon>
        <taxon>Flavobacteriales</taxon>
        <taxon>Flavobacteriaceae</taxon>
        <taxon>Marixanthomonas</taxon>
    </lineage>
</organism>
<dbReference type="Pfam" id="PF03544">
    <property type="entry name" value="TonB_C"/>
    <property type="match status" value="1"/>
</dbReference>
<proteinExistence type="predicted"/>
<feature type="domain" description="TonB C-terminal" evidence="1">
    <location>
        <begin position="200"/>
        <end position="260"/>
    </location>
</feature>
<comment type="caution">
    <text evidence="2">The sequence shown here is derived from an EMBL/GenBank/DDBJ whole genome shotgun (WGS) entry which is preliminary data.</text>
</comment>
<dbReference type="SUPFAM" id="SSF74653">
    <property type="entry name" value="TolA/TonB C-terminal domain"/>
    <property type="match status" value="1"/>
</dbReference>
<dbReference type="AlphaFoldDB" id="A0A2U0I7S8"/>
<dbReference type="Gene3D" id="3.30.1150.10">
    <property type="match status" value="1"/>
</dbReference>
<name>A0A2U0I7S8_9FLAO</name>
<evidence type="ECO:0000313" key="2">
    <source>
        <dbReference type="EMBL" id="PVW17161.1"/>
    </source>
</evidence>
<sequence>MRTFFLLFLLFFFQAYSFGQQISLEACNSKSNIAARNICLKSYVENLLLIEFEKRKNSITLENESENIILEVLVDQAGGFNIMRLEVDNIGLYMAVKEVIKNLRPISSYKNKNGVILYDSFTIAMNYPDVVKKNRQGSTSVKKHISFQNVQKSPVFPGCYATANSEFKKCLSKNVEEHIMNNFNLFVGMIHGIPSGNQRINIQFEINEYGYISNIKAKANYKKLEEEAIRVIKALPRMTPAKQDNEPVAVVFYLPMIFKLR</sequence>
<dbReference type="InterPro" id="IPR037682">
    <property type="entry name" value="TonB_C"/>
</dbReference>
<protein>
    <recommendedName>
        <fullName evidence="1">TonB C-terminal domain-containing protein</fullName>
    </recommendedName>
</protein>
<reference evidence="2 3" key="1">
    <citation type="submission" date="2018-04" db="EMBL/GenBank/DDBJ databases">
        <title>Marixanthomonas spongiae HN-E44 sp. nov., isolated from a marine sponge.</title>
        <authorList>
            <person name="Luo L."/>
            <person name="Zhuang L."/>
        </authorList>
    </citation>
    <scope>NUCLEOTIDE SEQUENCE [LARGE SCALE GENOMIC DNA]</scope>
    <source>
        <strain evidence="2 3">HN-E44</strain>
    </source>
</reference>
<keyword evidence="3" id="KW-1185">Reference proteome</keyword>
<gene>
    <name evidence="2" type="ORF">DDV96_01190</name>
</gene>
<dbReference type="Proteomes" id="UP000245962">
    <property type="component" value="Unassembled WGS sequence"/>
</dbReference>
<evidence type="ECO:0000259" key="1">
    <source>
        <dbReference type="Pfam" id="PF03544"/>
    </source>
</evidence>
<dbReference type="EMBL" id="QEHR01000001">
    <property type="protein sequence ID" value="PVW17161.1"/>
    <property type="molecule type" value="Genomic_DNA"/>
</dbReference>
<dbReference type="OrthoDB" id="1522859at2"/>